<protein>
    <recommendedName>
        <fullName evidence="20">Protein kinase domain-containing protein</fullName>
    </recommendedName>
</protein>
<dbReference type="SUPFAM" id="SSF56112">
    <property type="entry name" value="Protein kinase-like (PK-like)"/>
    <property type="match status" value="1"/>
</dbReference>
<keyword evidence="14" id="KW-0675">Receptor</keyword>
<dbReference type="InterPro" id="IPR050528">
    <property type="entry name" value="L-type_Lectin-RKs"/>
</dbReference>
<evidence type="ECO:0000256" key="18">
    <source>
        <dbReference type="SAM" id="Phobius"/>
    </source>
</evidence>
<evidence type="ECO:0000256" key="16">
    <source>
        <dbReference type="PROSITE-ProRule" id="PRU10141"/>
    </source>
</evidence>
<dbReference type="SUPFAM" id="SSF49899">
    <property type="entry name" value="Concanavalin A-like lectins/glucanases"/>
    <property type="match status" value="1"/>
</dbReference>
<dbReference type="GO" id="GO:0030246">
    <property type="term" value="F:carbohydrate binding"/>
    <property type="evidence" value="ECO:0007669"/>
    <property type="project" value="UniProtKB-KW"/>
</dbReference>
<evidence type="ECO:0000256" key="11">
    <source>
        <dbReference type="ARBA" id="ARBA00022840"/>
    </source>
</evidence>
<sequence>MLLHSFTITMFMLLLLSSFLNQASLSDVDPITFSFHSFDAQSCAEGGELICWGDAVAGNGYIDVTPTNQLTNGTTSGLGNRVGRIMHRDPVLAWPANIFTTFTVRISKDPNSTGSGGDGMAFVMAPGSGPSPDNSYGAFLGLLNRNTKSGSQLGVELDTFFNNEFDPDDNHIGIDTDKISSVAAVSLDRIGVDLKLGKEVKVMINYNGWEKTLQVFAAYAGNPLVSVLNHSIIMSKTTPRSVYVGFTGSTGTVSESHQILDWVFYSLPLPKNSLDNGHEMAKKIKKIMIITFPLGSGALVLAMSIYMMIKTCHRRNLRKDKGSDIEIQTRTAANTPKMFLLKDLSKATLNFSKDNLLGTGGFGSVYLGLISDPPSSIAVKRISATSKQGEREFLAEICTIGRLRHKNIVQLLGWCHEGNHLLLVYEYMPNGSLDRFISKAFLEWQTRYKILTGLASALLYLHEECGSTVVHRDVKPNNVMLDSEYNACLGDFGLARFFESEAAVTTMLAGTPGYLAPECTYTGKATPESDAFSYGIVVLEVVCGRRSMGGIGQNNLVDYVWNLHGKGELLQCVDSKLGGKFDEEEIKRVLAVGLACSHPDPLFRPTMRKVVQIFMNPNEPIVDLPECRPSAIYVTVHSSSPSTTNILGLSNSGSSSSASVPEEKAVQLGR</sequence>
<dbReference type="Gene3D" id="1.10.510.10">
    <property type="entry name" value="Transferase(Phosphotransferase) domain 1"/>
    <property type="match status" value="1"/>
</dbReference>
<comment type="subcellular location">
    <subcellularLocation>
        <location evidence="1">Cell membrane</location>
        <topology evidence="1">Single-pass type I membrane protein</topology>
    </subcellularLocation>
</comment>
<feature type="transmembrane region" description="Helical" evidence="18">
    <location>
        <begin position="287"/>
        <end position="309"/>
    </location>
</feature>
<dbReference type="GO" id="GO:0004672">
    <property type="term" value="F:protein kinase activity"/>
    <property type="evidence" value="ECO:0007669"/>
    <property type="project" value="InterPro"/>
</dbReference>
<dbReference type="GO" id="GO:0005524">
    <property type="term" value="F:ATP binding"/>
    <property type="evidence" value="ECO:0007669"/>
    <property type="project" value="UniProtKB-UniRule"/>
</dbReference>
<evidence type="ECO:0000256" key="15">
    <source>
        <dbReference type="ARBA" id="ARBA00023180"/>
    </source>
</evidence>
<keyword evidence="15" id="KW-0325">Glycoprotein</keyword>
<comment type="caution">
    <text evidence="21">The sequence shown here is derived from an EMBL/GenBank/DDBJ whole genome shotgun (WGS) entry which is preliminary data.</text>
</comment>
<keyword evidence="22" id="KW-1185">Reference proteome</keyword>
<keyword evidence="13 18" id="KW-0472">Membrane</keyword>
<dbReference type="CDD" id="cd06899">
    <property type="entry name" value="lectin_legume_LecRK_Arcelin_ConA"/>
    <property type="match status" value="1"/>
</dbReference>
<dbReference type="FunFam" id="3.30.200.20:FF:000178">
    <property type="entry name" value="serine/threonine-protein kinase PBS1-like"/>
    <property type="match status" value="1"/>
</dbReference>
<evidence type="ECO:0000313" key="22">
    <source>
        <dbReference type="Proteomes" id="UP000631114"/>
    </source>
</evidence>
<feature type="domain" description="Protein kinase" evidence="20">
    <location>
        <begin position="351"/>
        <end position="622"/>
    </location>
</feature>
<feature type="binding site" evidence="16">
    <location>
        <position position="380"/>
    </location>
    <ligand>
        <name>ATP</name>
        <dbReference type="ChEBI" id="CHEBI:30616"/>
    </ligand>
</feature>
<feature type="chain" id="PRO_5032724461" description="Protein kinase domain-containing protein" evidence="19">
    <location>
        <begin position="26"/>
        <end position="670"/>
    </location>
</feature>
<dbReference type="GO" id="GO:0002229">
    <property type="term" value="P:defense response to oomycetes"/>
    <property type="evidence" value="ECO:0007669"/>
    <property type="project" value="UniProtKB-ARBA"/>
</dbReference>
<evidence type="ECO:0000256" key="3">
    <source>
        <dbReference type="ARBA" id="ARBA00010217"/>
    </source>
</evidence>
<keyword evidence="7 19" id="KW-0732">Signal</keyword>
<accession>A0A835I6Q3</accession>
<evidence type="ECO:0000256" key="19">
    <source>
        <dbReference type="SAM" id="SignalP"/>
    </source>
</evidence>
<dbReference type="Proteomes" id="UP000631114">
    <property type="component" value="Unassembled WGS sequence"/>
</dbReference>
<evidence type="ECO:0000256" key="5">
    <source>
        <dbReference type="ARBA" id="ARBA00022679"/>
    </source>
</evidence>
<keyword evidence="5" id="KW-0808">Transferase</keyword>
<evidence type="ECO:0000256" key="2">
    <source>
        <dbReference type="ARBA" id="ARBA00008536"/>
    </source>
</evidence>
<evidence type="ECO:0000256" key="6">
    <source>
        <dbReference type="ARBA" id="ARBA00022692"/>
    </source>
</evidence>
<dbReference type="InterPro" id="IPR000719">
    <property type="entry name" value="Prot_kinase_dom"/>
</dbReference>
<keyword evidence="11 16" id="KW-0067">ATP-binding</keyword>
<evidence type="ECO:0000256" key="9">
    <source>
        <dbReference type="ARBA" id="ARBA00022741"/>
    </source>
</evidence>
<keyword evidence="12 18" id="KW-1133">Transmembrane helix</keyword>
<dbReference type="GO" id="GO:0005886">
    <property type="term" value="C:plasma membrane"/>
    <property type="evidence" value="ECO:0007669"/>
    <property type="project" value="UniProtKB-SubCell"/>
</dbReference>
<keyword evidence="9 16" id="KW-0547">Nucleotide-binding</keyword>
<dbReference type="InterPro" id="IPR011009">
    <property type="entry name" value="Kinase-like_dom_sf"/>
</dbReference>
<evidence type="ECO:0000256" key="7">
    <source>
        <dbReference type="ARBA" id="ARBA00022729"/>
    </source>
</evidence>
<evidence type="ECO:0000313" key="21">
    <source>
        <dbReference type="EMBL" id="KAF9613505.1"/>
    </source>
</evidence>
<evidence type="ECO:0000256" key="17">
    <source>
        <dbReference type="SAM" id="MobiDB-lite"/>
    </source>
</evidence>
<dbReference type="InterPro" id="IPR008271">
    <property type="entry name" value="Ser/Thr_kinase_AS"/>
</dbReference>
<evidence type="ECO:0000256" key="4">
    <source>
        <dbReference type="ARBA" id="ARBA00022475"/>
    </source>
</evidence>
<evidence type="ECO:0000259" key="20">
    <source>
        <dbReference type="PROSITE" id="PS50011"/>
    </source>
</evidence>
<evidence type="ECO:0000256" key="1">
    <source>
        <dbReference type="ARBA" id="ARBA00004251"/>
    </source>
</evidence>
<keyword evidence="10" id="KW-0418">Kinase</keyword>
<dbReference type="Gene3D" id="2.60.120.200">
    <property type="match status" value="1"/>
</dbReference>
<keyword evidence="4" id="KW-1003">Cell membrane</keyword>
<feature type="region of interest" description="Disordered" evidence="17">
    <location>
        <begin position="640"/>
        <end position="670"/>
    </location>
</feature>
<feature type="signal peptide" evidence="19">
    <location>
        <begin position="1"/>
        <end position="25"/>
    </location>
</feature>
<dbReference type="OrthoDB" id="1925696at2759"/>
<keyword evidence="8" id="KW-0430">Lectin</keyword>
<dbReference type="EMBL" id="JADFTS010000003">
    <property type="protein sequence ID" value="KAF9613505.1"/>
    <property type="molecule type" value="Genomic_DNA"/>
</dbReference>
<dbReference type="SMART" id="SM00220">
    <property type="entry name" value="S_TKc"/>
    <property type="match status" value="1"/>
</dbReference>
<gene>
    <name evidence="21" type="ORF">IFM89_008352</name>
</gene>
<comment type="similarity">
    <text evidence="3">In the C-terminal section; belongs to the protein kinase superfamily. Ser/Thr protein kinase family.</text>
</comment>
<evidence type="ECO:0000256" key="12">
    <source>
        <dbReference type="ARBA" id="ARBA00022989"/>
    </source>
</evidence>
<comment type="similarity">
    <text evidence="2">In the N-terminal section; belongs to the leguminous lectin family.</text>
</comment>
<feature type="compositionally biased region" description="Low complexity" evidence="17">
    <location>
        <begin position="650"/>
        <end position="659"/>
    </location>
</feature>
<dbReference type="InterPro" id="IPR013320">
    <property type="entry name" value="ConA-like_dom_sf"/>
</dbReference>
<name>A0A835I6Q3_9MAGN</name>
<dbReference type="FunFam" id="1.10.510.10:FF:000240">
    <property type="entry name" value="Lectin-domain containing receptor kinase A4.3"/>
    <property type="match status" value="1"/>
</dbReference>
<reference evidence="21 22" key="1">
    <citation type="submission" date="2020-10" db="EMBL/GenBank/DDBJ databases">
        <title>The Coptis chinensis genome and diversification of protoberbering-type alkaloids.</title>
        <authorList>
            <person name="Wang B."/>
            <person name="Shu S."/>
            <person name="Song C."/>
            <person name="Liu Y."/>
        </authorList>
    </citation>
    <scope>NUCLEOTIDE SEQUENCE [LARGE SCALE GENOMIC DNA]</scope>
    <source>
        <strain evidence="21">HL-2020</strain>
        <tissue evidence="21">Leaf</tissue>
    </source>
</reference>
<dbReference type="Gene3D" id="3.30.200.20">
    <property type="entry name" value="Phosphorylase Kinase, domain 1"/>
    <property type="match status" value="1"/>
</dbReference>
<evidence type="ECO:0000256" key="8">
    <source>
        <dbReference type="ARBA" id="ARBA00022734"/>
    </source>
</evidence>
<dbReference type="InterPro" id="IPR001220">
    <property type="entry name" value="Legume_lectin_dom"/>
</dbReference>
<feature type="compositionally biased region" description="Basic and acidic residues" evidence="17">
    <location>
        <begin position="661"/>
        <end position="670"/>
    </location>
</feature>
<evidence type="ECO:0000256" key="14">
    <source>
        <dbReference type="ARBA" id="ARBA00023170"/>
    </source>
</evidence>
<dbReference type="PROSITE" id="PS00108">
    <property type="entry name" value="PROTEIN_KINASE_ST"/>
    <property type="match status" value="1"/>
</dbReference>
<keyword evidence="6 18" id="KW-0812">Transmembrane</keyword>
<dbReference type="InterPro" id="IPR017441">
    <property type="entry name" value="Protein_kinase_ATP_BS"/>
</dbReference>
<dbReference type="PROSITE" id="PS00107">
    <property type="entry name" value="PROTEIN_KINASE_ATP"/>
    <property type="match status" value="1"/>
</dbReference>
<proteinExistence type="inferred from homology"/>
<dbReference type="Pfam" id="PF00139">
    <property type="entry name" value="Lectin_legB"/>
    <property type="match status" value="1"/>
</dbReference>
<dbReference type="CDD" id="cd14066">
    <property type="entry name" value="STKc_IRAK"/>
    <property type="match status" value="1"/>
</dbReference>
<dbReference type="PANTHER" id="PTHR27007">
    <property type="match status" value="1"/>
</dbReference>
<dbReference type="AlphaFoldDB" id="A0A835I6Q3"/>
<evidence type="ECO:0000256" key="10">
    <source>
        <dbReference type="ARBA" id="ARBA00022777"/>
    </source>
</evidence>
<feature type="compositionally biased region" description="Polar residues" evidence="17">
    <location>
        <begin position="640"/>
        <end position="649"/>
    </location>
</feature>
<dbReference type="Pfam" id="PF00069">
    <property type="entry name" value="Pkinase"/>
    <property type="match status" value="1"/>
</dbReference>
<dbReference type="PROSITE" id="PS50011">
    <property type="entry name" value="PROTEIN_KINASE_DOM"/>
    <property type="match status" value="1"/>
</dbReference>
<organism evidence="21 22">
    <name type="scientific">Coptis chinensis</name>
    <dbReference type="NCBI Taxonomy" id="261450"/>
    <lineage>
        <taxon>Eukaryota</taxon>
        <taxon>Viridiplantae</taxon>
        <taxon>Streptophyta</taxon>
        <taxon>Embryophyta</taxon>
        <taxon>Tracheophyta</taxon>
        <taxon>Spermatophyta</taxon>
        <taxon>Magnoliopsida</taxon>
        <taxon>Ranunculales</taxon>
        <taxon>Ranunculaceae</taxon>
        <taxon>Coptidoideae</taxon>
        <taxon>Coptis</taxon>
    </lineage>
</organism>
<evidence type="ECO:0000256" key="13">
    <source>
        <dbReference type="ARBA" id="ARBA00023136"/>
    </source>
</evidence>